<reference evidence="3" key="1">
    <citation type="journal article" date="2023" name="Nat. Commun.">
        <title>Diploid and tetraploid genomes of Acorus and the evolution of monocots.</title>
        <authorList>
            <person name="Ma L."/>
            <person name="Liu K.W."/>
            <person name="Li Z."/>
            <person name="Hsiao Y.Y."/>
            <person name="Qi Y."/>
            <person name="Fu T."/>
            <person name="Tang G.D."/>
            <person name="Zhang D."/>
            <person name="Sun W.H."/>
            <person name="Liu D.K."/>
            <person name="Li Y."/>
            <person name="Chen G.Z."/>
            <person name="Liu X.D."/>
            <person name="Liao X.Y."/>
            <person name="Jiang Y.T."/>
            <person name="Yu X."/>
            <person name="Hao Y."/>
            <person name="Huang J."/>
            <person name="Zhao X.W."/>
            <person name="Ke S."/>
            <person name="Chen Y.Y."/>
            <person name="Wu W.L."/>
            <person name="Hsu J.L."/>
            <person name="Lin Y.F."/>
            <person name="Huang M.D."/>
            <person name="Li C.Y."/>
            <person name="Huang L."/>
            <person name="Wang Z.W."/>
            <person name="Zhao X."/>
            <person name="Zhong W.Y."/>
            <person name="Peng D.H."/>
            <person name="Ahmad S."/>
            <person name="Lan S."/>
            <person name="Zhang J.S."/>
            <person name="Tsai W.C."/>
            <person name="Van de Peer Y."/>
            <person name="Liu Z.J."/>
        </authorList>
    </citation>
    <scope>NUCLEOTIDE SEQUENCE</scope>
    <source>
        <strain evidence="3">CP</strain>
    </source>
</reference>
<feature type="transmembrane region" description="Helical" evidence="1">
    <location>
        <begin position="6"/>
        <end position="27"/>
    </location>
</feature>
<dbReference type="AlphaFoldDB" id="A0AAV9CFZ3"/>
<organism evidence="3 4">
    <name type="scientific">Acorus calamus</name>
    <name type="common">Sweet flag</name>
    <dbReference type="NCBI Taxonomy" id="4465"/>
    <lineage>
        <taxon>Eukaryota</taxon>
        <taxon>Viridiplantae</taxon>
        <taxon>Streptophyta</taxon>
        <taxon>Embryophyta</taxon>
        <taxon>Tracheophyta</taxon>
        <taxon>Spermatophyta</taxon>
        <taxon>Magnoliopsida</taxon>
        <taxon>Liliopsida</taxon>
        <taxon>Acoraceae</taxon>
        <taxon>Acorus</taxon>
    </lineage>
</organism>
<keyword evidence="1" id="KW-0812">Transmembrane</keyword>
<keyword evidence="1" id="KW-1133">Transmembrane helix</keyword>
<reference evidence="3" key="2">
    <citation type="submission" date="2023-06" db="EMBL/GenBank/DDBJ databases">
        <authorList>
            <person name="Ma L."/>
            <person name="Liu K.-W."/>
            <person name="Li Z."/>
            <person name="Hsiao Y.-Y."/>
            <person name="Qi Y."/>
            <person name="Fu T."/>
            <person name="Tang G."/>
            <person name="Zhang D."/>
            <person name="Sun W.-H."/>
            <person name="Liu D.-K."/>
            <person name="Li Y."/>
            <person name="Chen G.-Z."/>
            <person name="Liu X.-D."/>
            <person name="Liao X.-Y."/>
            <person name="Jiang Y.-T."/>
            <person name="Yu X."/>
            <person name="Hao Y."/>
            <person name="Huang J."/>
            <person name="Zhao X.-W."/>
            <person name="Ke S."/>
            <person name="Chen Y.-Y."/>
            <person name="Wu W.-L."/>
            <person name="Hsu J.-L."/>
            <person name="Lin Y.-F."/>
            <person name="Huang M.-D."/>
            <person name="Li C.-Y."/>
            <person name="Huang L."/>
            <person name="Wang Z.-W."/>
            <person name="Zhao X."/>
            <person name="Zhong W.-Y."/>
            <person name="Peng D.-H."/>
            <person name="Ahmad S."/>
            <person name="Lan S."/>
            <person name="Zhang J.-S."/>
            <person name="Tsai W.-C."/>
            <person name="Van De Peer Y."/>
            <person name="Liu Z.-J."/>
        </authorList>
    </citation>
    <scope>NUCLEOTIDE SEQUENCE</scope>
    <source>
        <strain evidence="3">CP</strain>
        <tissue evidence="3">Leaves</tissue>
    </source>
</reference>
<dbReference type="Proteomes" id="UP001180020">
    <property type="component" value="Unassembled WGS sequence"/>
</dbReference>
<dbReference type="Pfam" id="PF02298">
    <property type="entry name" value="Cu_bind_like"/>
    <property type="match status" value="1"/>
</dbReference>
<dbReference type="Gene3D" id="2.60.40.420">
    <property type="entry name" value="Cupredoxins - blue copper proteins"/>
    <property type="match status" value="1"/>
</dbReference>
<comment type="caution">
    <text evidence="3">The sequence shown here is derived from an EMBL/GenBank/DDBJ whole genome shotgun (WGS) entry which is preliminary data.</text>
</comment>
<dbReference type="InterPro" id="IPR008972">
    <property type="entry name" value="Cupredoxin"/>
</dbReference>
<dbReference type="EMBL" id="JAUJYO010000019">
    <property type="protein sequence ID" value="KAK1287669.1"/>
    <property type="molecule type" value="Genomic_DNA"/>
</dbReference>
<dbReference type="PROSITE" id="PS51485">
    <property type="entry name" value="PHYTOCYANIN"/>
    <property type="match status" value="1"/>
</dbReference>
<keyword evidence="4" id="KW-1185">Reference proteome</keyword>
<protein>
    <recommendedName>
        <fullName evidence="2">Phytocyanin domain-containing protein</fullName>
    </recommendedName>
</protein>
<evidence type="ECO:0000256" key="1">
    <source>
        <dbReference type="SAM" id="Phobius"/>
    </source>
</evidence>
<feature type="domain" description="Phytocyanin" evidence="2">
    <location>
        <begin position="23"/>
        <end position="62"/>
    </location>
</feature>
<accession>A0AAV9CFZ3</accession>
<evidence type="ECO:0000259" key="2">
    <source>
        <dbReference type="PROSITE" id="PS51485"/>
    </source>
</evidence>
<keyword evidence="1" id="KW-0472">Membrane</keyword>
<proteinExistence type="predicted"/>
<evidence type="ECO:0000313" key="4">
    <source>
        <dbReference type="Proteomes" id="UP001180020"/>
    </source>
</evidence>
<gene>
    <name evidence="3" type="ORF">QJS10_CPB19g01232</name>
</gene>
<dbReference type="GO" id="GO:0009055">
    <property type="term" value="F:electron transfer activity"/>
    <property type="evidence" value="ECO:0007669"/>
    <property type="project" value="InterPro"/>
</dbReference>
<dbReference type="SUPFAM" id="SSF49503">
    <property type="entry name" value="Cupredoxins"/>
    <property type="match status" value="1"/>
</dbReference>
<dbReference type="InterPro" id="IPR003245">
    <property type="entry name" value="Phytocyanin_dom"/>
</dbReference>
<name>A0AAV9CFZ3_ACOCL</name>
<sequence>MAFPQMFAILAIAIILPSVVLVTEYIVGDDQGWTIYFNYSEWTTGKTFRVGDSLETITMSSK</sequence>
<evidence type="ECO:0000313" key="3">
    <source>
        <dbReference type="EMBL" id="KAK1287669.1"/>
    </source>
</evidence>